<reference evidence="2 3" key="3">
    <citation type="journal article" date="2013" name="Rice">
        <title>Improvement of the Oryza sativa Nipponbare reference genome using next generation sequence and optical map data.</title>
        <authorList>
            <person name="Kawahara Y."/>
            <person name="de la Bastide M."/>
            <person name="Hamilton J.P."/>
            <person name="Kanamori H."/>
            <person name="McCombie W.R."/>
            <person name="Ouyang S."/>
            <person name="Schwartz D.C."/>
            <person name="Tanaka T."/>
            <person name="Wu J."/>
            <person name="Zhou S."/>
            <person name="Childs K.L."/>
            <person name="Davidson R.M."/>
            <person name="Lin H."/>
            <person name="Quesada-Ocampo L."/>
            <person name="Vaillancourt B."/>
            <person name="Sakai H."/>
            <person name="Lee S.S."/>
            <person name="Kim J."/>
            <person name="Numa H."/>
            <person name="Itoh T."/>
            <person name="Buell C.R."/>
            <person name="Matsumoto T."/>
        </authorList>
    </citation>
    <scope>NUCLEOTIDE SEQUENCE [LARGE SCALE GENOMIC DNA]</scope>
    <source>
        <strain evidence="3">cv. Nipponbare</strain>
    </source>
</reference>
<feature type="region of interest" description="Disordered" evidence="1">
    <location>
        <begin position="1"/>
        <end position="28"/>
    </location>
</feature>
<dbReference type="AlphaFoldDB" id="A0A0P0WE14"/>
<dbReference type="InParanoid" id="A0A0P0WE14"/>
<dbReference type="EMBL" id="AP014960">
    <property type="protein sequence ID" value="BAS90732.1"/>
    <property type="molecule type" value="Genomic_DNA"/>
</dbReference>
<reference evidence="3" key="1">
    <citation type="journal article" date="2005" name="Nature">
        <title>The map-based sequence of the rice genome.</title>
        <authorList>
            <consortium name="International rice genome sequencing project (IRGSP)"/>
            <person name="Matsumoto T."/>
            <person name="Wu J."/>
            <person name="Kanamori H."/>
            <person name="Katayose Y."/>
            <person name="Fujisawa M."/>
            <person name="Namiki N."/>
            <person name="Mizuno H."/>
            <person name="Yamamoto K."/>
            <person name="Antonio B.A."/>
            <person name="Baba T."/>
            <person name="Sakata K."/>
            <person name="Nagamura Y."/>
            <person name="Aoki H."/>
            <person name="Arikawa K."/>
            <person name="Arita K."/>
            <person name="Bito T."/>
            <person name="Chiden Y."/>
            <person name="Fujitsuka N."/>
            <person name="Fukunaka R."/>
            <person name="Hamada M."/>
            <person name="Harada C."/>
            <person name="Hayashi A."/>
            <person name="Hijishita S."/>
            <person name="Honda M."/>
            <person name="Hosokawa S."/>
            <person name="Ichikawa Y."/>
            <person name="Idonuma A."/>
            <person name="Iijima M."/>
            <person name="Ikeda M."/>
            <person name="Ikeno M."/>
            <person name="Ito K."/>
            <person name="Ito S."/>
            <person name="Ito T."/>
            <person name="Ito Y."/>
            <person name="Ito Y."/>
            <person name="Iwabuchi A."/>
            <person name="Kamiya K."/>
            <person name="Karasawa W."/>
            <person name="Kurita K."/>
            <person name="Katagiri S."/>
            <person name="Kikuta A."/>
            <person name="Kobayashi H."/>
            <person name="Kobayashi N."/>
            <person name="Machita K."/>
            <person name="Maehara T."/>
            <person name="Masukawa M."/>
            <person name="Mizubayashi T."/>
            <person name="Mukai Y."/>
            <person name="Nagasaki H."/>
            <person name="Nagata Y."/>
            <person name="Naito S."/>
            <person name="Nakashima M."/>
            <person name="Nakama Y."/>
            <person name="Nakamichi Y."/>
            <person name="Nakamura M."/>
            <person name="Meguro A."/>
            <person name="Negishi M."/>
            <person name="Ohta I."/>
            <person name="Ohta T."/>
            <person name="Okamoto M."/>
            <person name="Ono N."/>
            <person name="Saji S."/>
            <person name="Sakaguchi M."/>
            <person name="Sakai K."/>
            <person name="Shibata M."/>
            <person name="Shimokawa T."/>
            <person name="Song J."/>
            <person name="Takazaki Y."/>
            <person name="Terasawa K."/>
            <person name="Tsugane M."/>
            <person name="Tsuji K."/>
            <person name="Ueda S."/>
            <person name="Waki K."/>
            <person name="Yamagata H."/>
            <person name="Yamamoto M."/>
            <person name="Yamamoto S."/>
            <person name="Yamane H."/>
            <person name="Yoshiki S."/>
            <person name="Yoshihara R."/>
            <person name="Yukawa K."/>
            <person name="Zhong H."/>
            <person name="Yano M."/>
            <person name="Yuan Q."/>
            <person name="Ouyang S."/>
            <person name="Liu J."/>
            <person name="Jones K.M."/>
            <person name="Gansberger K."/>
            <person name="Moffat K."/>
            <person name="Hill J."/>
            <person name="Bera J."/>
            <person name="Fadrosh D."/>
            <person name="Jin S."/>
            <person name="Johri S."/>
            <person name="Kim M."/>
            <person name="Overton L."/>
            <person name="Reardon M."/>
            <person name="Tsitrin T."/>
            <person name="Vuong H."/>
            <person name="Weaver B."/>
            <person name="Ciecko A."/>
            <person name="Tallon L."/>
            <person name="Jackson J."/>
            <person name="Pai G."/>
            <person name="Aken S.V."/>
            <person name="Utterback T."/>
            <person name="Reidmuller S."/>
            <person name="Feldblyum T."/>
            <person name="Hsiao J."/>
            <person name="Zismann V."/>
            <person name="Iobst S."/>
            <person name="de Vazeille A.R."/>
            <person name="Buell C.R."/>
            <person name="Ying K."/>
            <person name="Li Y."/>
            <person name="Lu T."/>
            <person name="Huang Y."/>
            <person name="Zhao Q."/>
            <person name="Feng Q."/>
            <person name="Zhang L."/>
            <person name="Zhu J."/>
            <person name="Weng Q."/>
            <person name="Mu J."/>
            <person name="Lu Y."/>
            <person name="Fan D."/>
            <person name="Liu Y."/>
            <person name="Guan J."/>
            <person name="Zhang Y."/>
            <person name="Yu S."/>
            <person name="Liu X."/>
            <person name="Zhang Y."/>
            <person name="Hong G."/>
            <person name="Han B."/>
            <person name="Choisne N."/>
            <person name="Demange N."/>
            <person name="Orjeda G."/>
            <person name="Samain S."/>
            <person name="Cattolico L."/>
            <person name="Pelletier E."/>
            <person name="Couloux A."/>
            <person name="Segurens B."/>
            <person name="Wincker P."/>
            <person name="D'Hont A."/>
            <person name="Scarpelli C."/>
            <person name="Weissenbach J."/>
            <person name="Salanoubat M."/>
            <person name="Quetier F."/>
            <person name="Yu Y."/>
            <person name="Kim H.R."/>
            <person name="Rambo T."/>
            <person name="Currie J."/>
            <person name="Collura K."/>
            <person name="Luo M."/>
            <person name="Yang T."/>
            <person name="Ammiraju J.S.S."/>
            <person name="Engler F."/>
            <person name="Soderlund C."/>
            <person name="Wing R.A."/>
            <person name="Palmer L.E."/>
            <person name="de la Bastide M."/>
            <person name="Spiegel L."/>
            <person name="Nascimento L."/>
            <person name="Zutavern T."/>
            <person name="O'Shaughnessy A."/>
            <person name="Dike S."/>
            <person name="Dedhia N."/>
            <person name="Preston R."/>
            <person name="Balija V."/>
            <person name="McCombie W.R."/>
            <person name="Chow T."/>
            <person name="Chen H."/>
            <person name="Chung M."/>
            <person name="Chen C."/>
            <person name="Shaw J."/>
            <person name="Wu H."/>
            <person name="Hsiao K."/>
            <person name="Chao Y."/>
            <person name="Chu M."/>
            <person name="Cheng C."/>
            <person name="Hour A."/>
            <person name="Lee P."/>
            <person name="Lin S."/>
            <person name="Lin Y."/>
            <person name="Liou J."/>
            <person name="Liu S."/>
            <person name="Hsing Y."/>
            <person name="Raghuvanshi S."/>
            <person name="Mohanty A."/>
            <person name="Bharti A.K."/>
            <person name="Gaur A."/>
            <person name="Gupta V."/>
            <person name="Kumar D."/>
            <person name="Ravi V."/>
            <person name="Vij S."/>
            <person name="Kapur A."/>
            <person name="Khurana P."/>
            <person name="Khurana P."/>
            <person name="Khurana J.P."/>
            <person name="Tyagi A.K."/>
            <person name="Gaikwad K."/>
            <person name="Singh A."/>
            <person name="Dalal V."/>
            <person name="Srivastava S."/>
            <person name="Dixit A."/>
            <person name="Pal A.K."/>
            <person name="Ghazi I.A."/>
            <person name="Yadav M."/>
            <person name="Pandit A."/>
            <person name="Bhargava A."/>
            <person name="Sureshbabu K."/>
            <person name="Batra K."/>
            <person name="Sharma T.R."/>
            <person name="Mohapatra T."/>
            <person name="Singh N.K."/>
            <person name="Messing J."/>
            <person name="Nelson A.B."/>
            <person name="Fuks G."/>
            <person name="Kavchok S."/>
            <person name="Keizer G."/>
            <person name="Linton E."/>
            <person name="Llaca V."/>
            <person name="Song R."/>
            <person name="Tanyolac B."/>
            <person name="Young S."/>
            <person name="Ho-Il K."/>
            <person name="Hahn J.H."/>
            <person name="Sangsakoo G."/>
            <person name="Vanavichit A."/>
            <person name="de Mattos Luiz.A.T."/>
            <person name="Zimmer P.D."/>
            <person name="Malone G."/>
            <person name="Dellagostin O."/>
            <person name="de Oliveira A.C."/>
            <person name="Bevan M."/>
            <person name="Bancroft I."/>
            <person name="Minx P."/>
            <person name="Cordum H."/>
            <person name="Wilson R."/>
            <person name="Cheng Z."/>
            <person name="Jin W."/>
            <person name="Jiang J."/>
            <person name="Leong S.A."/>
            <person name="Iwama H."/>
            <person name="Gojobori T."/>
            <person name="Itoh T."/>
            <person name="Niimura Y."/>
            <person name="Fujii Y."/>
            <person name="Habara T."/>
            <person name="Sakai H."/>
            <person name="Sato Y."/>
            <person name="Wilson G."/>
            <person name="Kumar K."/>
            <person name="McCouch S."/>
            <person name="Juretic N."/>
            <person name="Hoen D."/>
            <person name="Wright S."/>
            <person name="Bruskiewich R."/>
            <person name="Bureau T."/>
            <person name="Miyao A."/>
            <person name="Hirochika H."/>
            <person name="Nishikawa T."/>
            <person name="Kadowaki K."/>
            <person name="Sugiura M."/>
            <person name="Burr B."/>
            <person name="Sasaki T."/>
        </authorList>
    </citation>
    <scope>NUCLEOTIDE SEQUENCE [LARGE SCALE GENOMIC DNA]</scope>
    <source>
        <strain evidence="3">cv. Nipponbare</strain>
    </source>
</reference>
<reference evidence="2 3" key="2">
    <citation type="journal article" date="2013" name="Plant Cell Physiol.">
        <title>Rice Annotation Project Database (RAP-DB): an integrative and interactive database for rice genomics.</title>
        <authorList>
            <person name="Sakai H."/>
            <person name="Lee S.S."/>
            <person name="Tanaka T."/>
            <person name="Numa H."/>
            <person name="Kim J."/>
            <person name="Kawahara Y."/>
            <person name="Wakimoto H."/>
            <person name="Yang C.C."/>
            <person name="Iwamoto M."/>
            <person name="Abe T."/>
            <person name="Yamada Y."/>
            <person name="Muto A."/>
            <person name="Inokuchi H."/>
            <person name="Ikemura T."/>
            <person name="Matsumoto T."/>
            <person name="Sasaki T."/>
            <person name="Itoh T."/>
        </authorList>
    </citation>
    <scope>NUCLEOTIDE SEQUENCE [LARGE SCALE GENOMIC DNA]</scope>
    <source>
        <strain evidence="3">cv. Nipponbare</strain>
    </source>
</reference>
<evidence type="ECO:0000256" key="1">
    <source>
        <dbReference type="SAM" id="MobiDB-lite"/>
    </source>
</evidence>
<gene>
    <name evidence="2" type="ordered locus">Os04g0589450</name>
    <name evidence="2" type="ORF">OSNPB_040589450</name>
</gene>
<dbReference type="PaxDb" id="39947-A0A0P0WE14"/>
<proteinExistence type="predicted"/>
<protein>
    <submittedName>
        <fullName evidence="2">Os04g0589450 protein</fullName>
    </submittedName>
</protein>
<evidence type="ECO:0000313" key="2">
    <source>
        <dbReference type="EMBL" id="BAS90732.1"/>
    </source>
</evidence>
<name>A0A0P0WE14_ORYSJ</name>
<organism evidence="2 3">
    <name type="scientific">Oryza sativa subsp. japonica</name>
    <name type="common">Rice</name>
    <dbReference type="NCBI Taxonomy" id="39947"/>
    <lineage>
        <taxon>Eukaryota</taxon>
        <taxon>Viridiplantae</taxon>
        <taxon>Streptophyta</taxon>
        <taxon>Embryophyta</taxon>
        <taxon>Tracheophyta</taxon>
        <taxon>Spermatophyta</taxon>
        <taxon>Magnoliopsida</taxon>
        <taxon>Liliopsida</taxon>
        <taxon>Poales</taxon>
        <taxon>Poaceae</taxon>
        <taxon>BOP clade</taxon>
        <taxon>Oryzoideae</taxon>
        <taxon>Oryzeae</taxon>
        <taxon>Oryzinae</taxon>
        <taxon>Oryza</taxon>
        <taxon>Oryza sativa</taxon>
    </lineage>
</organism>
<accession>A0A0P0WE14</accession>
<sequence length="132" mass="14563">MQSERLPDNLAGQREAAGTSDEAAACRAEDERKLWAMESWRRLGEGGQPRMTRTTGCGFGFFTEYMTVHVDHDARGLSWSVSHRGLPPHPPLVCSVDGGVSGSVHRPGSGHYASPVMKRTRARVVKHFERCT</sequence>
<evidence type="ECO:0000313" key="3">
    <source>
        <dbReference type="Proteomes" id="UP000059680"/>
    </source>
</evidence>
<dbReference type="Proteomes" id="UP000059680">
    <property type="component" value="Chromosome 4"/>
</dbReference>
<keyword evidence="3" id="KW-1185">Reference proteome</keyword>